<evidence type="ECO:0008006" key="3">
    <source>
        <dbReference type="Google" id="ProtNLM"/>
    </source>
</evidence>
<sequence length="595" mass="66322">MFACVLFMGKPPLPAQVPCGGRLLPQEQIVLHLDRNVCLAGETLWFKAWCFLDGELKRSMSQVLYLEVFDESGKAIIQQKHLLKNNTTTGSIYIPEDVPGKYYFLKAYTRYMRNFSSDQFHYQQLVIANPYIENARIIAEDPAVIEQEARLSYPGEVRYDTGQQIRISLAQEQVPPRQSVGFSISSPEQLTASLSVTVRLKGLGNQPAQQVMRRNAWLQASCAQDPYCQSYAFPVPGSDAAIEEWAATPPVLDGEQLEWLPETRGLTISGFIQNGQDERASGIPLTAAVLQQEPMVHMGMTDESGAFTLSLQAMQQQKDVFVGTPEANHRVFIRNDFDTDLPAISAVPLQFDSSLHQLLSGLNLHQQLTRAYPAPTTAPVFQPEPIGMPSTNILGPDRRIVLADYIEVPTMAEVFNEITTGVTLRKSGGANRLGVFNPEGQEWVDDPLVLLDNVPVYDIEALLEIDPALVEAVEVFHSDYIIGDFTVEAIVAIKTQTDDFAGYQWSEQVAFTAFKAYAVPQPFEQVVDTEKSHYPDFRPVLYWKPDLQLSPGQPEERITVIAPDRPGVYEVVVQGFTPSGEPCLGYATFEVVQER</sequence>
<dbReference type="STRING" id="1524460.IX84_02760"/>
<protein>
    <recommendedName>
        <fullName evidence="3">TonB-dependent receptor plug domain-containing protein</fullName>
    </recommendedName>
</protein>
<evidence type="ECO:0000313" key="2">
    <source>
        <dbReference type="Proteomes" id="UP000029736"/>
    </source>
</evidence>
<evidence type="ECO:0000313" key="1">
    <source>
        <dbReference type="EMBL" id="KGE89275.1"/>
    </source>
</evidence>
<gene>
    <name evidence="1" type="ORF">IX84_02760</name>
</gene>
<dbReference type="EMBL" id="JPOS01000010">
    <property type="protein sequence ID" value="KGE89275.1"/>
    <property type="molecule type" value="Genomic_DNA"/>
</dbReference>
<accession>A0A098SAY3</accession>
<name>A0A098SAY3_9BACT</name>
<dbReference type="Proteomes" id="UP000029736">
    <property type="component" value="Unassembled WGS sequence"/>
</dbReference>
<organism evidence="1 2">
    <name type="scientific">Phaeodactylibacter xiamenensis</name>
    <dbReference type="NCBI Taxonomy" id="1524460"/>
    <lineage>
        <taxon>Bacteria</taxon>
        <taxon>Pseudomonadati</taxon>
        <taxon>Bacteroidota</taxon>
        <taxon>Saprospiria</taxon>
        <taxon>Saprospirales</taxon>
        <taxon>Haliscomenobacteraceae</taxon>
        <taxon>Phaeodactylibacter</taxon>
    </lineage>
</organism>
<dbReference type="AlphaFoldDB" id="A0A098SAY3"/>
<reference evidence="1 2" key="1">
    <citation type="journal article" date="2014" name="Int. J. Syst. Evol. Microbiol.">
        <title>Phaeodactylibacter xiamenensis gen. nov., sp. nov., a member of the family Saprospiraceae isolated from the marine alga Phaeodactylum tricornutum.</title>
        <authorList>
            <person name="Chen Z.Jr."/>
            <person name="Lei X."/>
            <person name="Lai Q."/>
            <person name="Li Y."/>
            <person name="Zhang B."/>
            <person name="Zhang J."/>
            <person name="Zhang H."/>
            <person name="Yang L."/>
            <person name="Zheng W."/>
            <person name="Tian Y."/>
            <person name="Yu Z."/>
            <person name="Xu H.Jr."/>
            <person name="Zheng T."/>
        </authorList>
    </citation>
    <scope>NUCLEOTIDE SEQUENCE [LARGE SCALE GENOMIC DNA]</scope>
    <source>
        <strain evidence="1 2">KD52</strain>
    </source>
</reference>
<keyword evidence="2" id="KW-1185">Reference proteome</keyword>
<comment type="caution">
    <text evidence="1">The sequence shown here is derived from an EMBL/GenBank/DDBJ whole genome shotgun (WGS) entry which is preliminary data.</text>
</comment>
<proteinExistence type="predicted"/>